<dbReference type="InterPro" id="IPR001478">
    <property type="entry name" value="PDZ"/>
</dbReference>
<dbReference type="Pfam" id="PF25082">
    <property type="entry name" value="GIPC1_GH2"/>
    <property type="match status" value="1"/>
</dbReference>
<feature type="compositionally biased region" description="Basic and acidic residues" evidence="2">
    <location>
        <begin position="238"/>
        <end position="250"/>
    </location>
</feature>
<keyword evidence="5" id="KW-1185">Reference proteome</keyword>
<dbReference type="InterPro" id="IPR056814">
    <property type="entry name" value="GIPC1-3_GH1"/>
</dbReference>
<feature type="region of interest" description="Disordered" evidence="2">
    <location>
        <begin position="42"/>
        <end position="85"/>
    </location>
</feature>
<dbReference type="Proteomes" id="UP001303046">
    <property type="component" value="Unassembled WGS sequence"/>
</dbReference>
<sequence>MDQGFFGNRRRSRSPTRNRVAYPRFPQWTSLTRAQAQKDDLPVFGPWLPTSQPAANSEEETVVFVPQPRPKPRSRSRSLDRAKFRKPHLEGVESVGVGIEKKITASVPHFTDTTSGSSSGPEPMSSPTLSRVSSTLSSDSLVALFPFDSDIFRPTTMKKENSKKESKKKEETAIALRNPNIVALCPPPRIIPSVSPRKPPGLPKIHGSFGAKVQIKPKSPVVQDLINKLKKMSCAETAEEKSSTQRKEQNADETLPTVPQHIPTSPTKDTAPIPHPPKMKQKMRARALRRKTAPFRRVFSVNNNSLQNVGNAMECSPFVVAARNLKFCCQLAHGSPTAIISNFASVDELFQSIADCFNISPDDIIFCTINTFKPDMDKLFAGSLEYSDMLFAHVKGQAVEVELTKTEGLFGLTVSDNGRCRSFIKRIKDNSIASRARPALDIGQLIEKIDGVVVTGMRHYEVVRILRNMPIGKTFTMRVISPKQSGFQLIAPRNSLASRKLLNNGQQTLRFKANGGVVIEEGALDRAMIGRLNEVLDSYLGVQDDQMAQGLWDLALKCETLPQMNKAVRESELSVFGFPDELVFDMWGIVSDWRRDLENKNKEKNKKEKNLLDDDEEQPLLPLFS</sequence>
<dbReference type="SMART" id="SM00228">
    <property type="entry name" value="PDZ"/>
    <property type="match status" value="1"/>
</dbReference>
<comment type="caution">
    <text evidence="4">The sequence shown here is derived from an EMBL/GenBank/DDBJ whole genome shotgun (WGS) entry which is preliminary data.</text>
</comment>
<protein>
    <recommendedName>
        <fullName evidence="3">PDZ domain-containing protein</fullName>
    </recommendedName>
</protein>
<dbReference type="InterPro" id="IPR017379">
    <property type="entry name" value="GIPC1/2/3"/>
</dbReference>
<feature type="region of interest" description="Disordered" evidence="2">
    <location>
        <begin position="236"/>
        <end position="278"/>
    </location>
</feature>
<dbReference type="EMBL" id="JAVFWL010000003">
    <property type="protein sequence ID" value="KAK6744670.1"/>
    <property type="molecule type" value="Genomic_DNA"/>
</dbReference>
<dbReference type="InterPro" id="IPR055349">
    <property type="entry name" value="GH2_GIPC"/>
</dbReference>
<dbReference type="SUPFAM" id="SSF50156">
    <property type="entry name" value="PDZ domain-like"/>
    <property type="match status" value="1"/>
</dbReference>
<feature type="domain" description="PDZ" evidence="3">
    <location>
        <begin position="400"/>
        <end position="468"/>
    </location>
</feature>
<evidence type="ECO:0000259" key="3">
    <source>
        <dbReference type="PROSITE" id="PS50106"/>
    </source>
</evidence>
<dbReference type="Gene3D" id="2.30.42.10">
    <property type="match status" value="1"/>
</dbReference>
<dbReference type="PROSITE" id="PS50106">
    <property type="entry name" value="PDZ"/>
    <property type="match status" value="1"/>
</dbReference>
<feature type="compositionally biased region" description="Basic and acidic residues" evidence="2">
    <location>
        <begin position="600"/>
        <end position="612"/>
    </location>
</feature>
<evidence type="ECO:0000256" key="2">
    <source>
        <dbReference type="SAM" id="MobiDB-lite"/>
    </source>
</evidence>
<name>A0ABR1D336_NECAM</name>
<feature type="compositionally biased region" description="Low complexity" evidence="2">
    <location>
        <begin position="113"/>
        <end position="132"/>
    </location>
</feature>
<reference evidence="4 5" key="1">
    <citation type="submission" date="2023-08" db="EMBL/GenBank/DDBJ databases">
        <title>A Necator americanus chromosomal reference genome.</title>
        <authorList>
            <person name="Ilik V."/>
            <person name="Petrzelkova K.J."/>
            <person name="Pardy F."/>
            <person name="Fuh T."/>
            <person name="Niatou-Singa F.S."/>
            <person name="Gouil Q."/>
            <person name="Baker L."/>
            <person name="Ritchie M.E."/>
            <person name="Jex A.R."/>
            <person name="Gazzola D."/>
            <person name="Li H."/>
            <person name="Toshio Fujiwara R."/>
            <person name="Zhan B."/>
            <person name="Aroian R.V."/>
            <person name="Pafco B."/>
            <person name="Schwarz E.M."/>
        </authorList>
    </citation>
    <scope>NUCLEOTIDE SEQUENCE [LARGE SCALE GENOMIC DNA]</scope>
    <source>
        <strain evidence="4 5">Aroian</strain>
        <tissue evidence="4">Whole animal</tissue>
    </source>
</reference>
<dbReference type="PANTHER" id="PTHR12259">
    <property type="entry name" value="RGS-GAIP INTERACTING PROTEIN GIPC"/>
    <property type="match status" value="1"/>
</dbReference>
<feature type="region of interest" description="Disordered" evidence="2">
    <location>
        <begin position="1"/>
        <end position="22"/>
    </location>
</feature>
<dbReference type="Pfam" id="PF25083">
    <property type="entry name" value="GIPC1_GH1"/>
    <property type="match status" value="1"/>
</dbReference>
<dbReference type="PANTHER" id="PTHR12259:SF1">
    <property type="entry name" value="GH21964P"/>
    <property type="match status" value="1"/>
</dbReference>
<feature type="region of interest" description="Disordered" evidence="2">
    <location>
        <begin position="106"/>
        <end position="132"/>
    </location>
</feature>
<gene>
    <name evidence="4" type="primary">Necator_chrIII.g12172</name>
    <name evidence="4" type="ORF">RB195_011406</name>
</gene>
<proteinExistence type="inferred from homology"/>
<evidence type="ECO:0000313" key="4">
    <source>
        <dbReference type="EMBL" id="KAK6744670.1"/>
    </source>
</evidence>
<dbReference type="InterPro" id="IPR036034">
    <property type="entry name" value="PDZ_sf"/>
</dbReference>
<evidence type="ECO:0000256" key="1">
    <source>
        <dbReference type="ARBA" id="ARBA00009011"/>
    </source>
</evidence>
<organism evidence="4 5">
    <name type="scientific">Necator americanus</name>
    <name type="common">Human hookworm</name>
    <dbReference type="NCBI Taxonomy" id="51031"/>
    <lineage>
        <taxon>Eukaryota</taxon>
        <taxon>Metazoa</taxon>
        <taxon>Ecdysozoa</taxon>
        <taxon>Nematoda</taxon>
        <taxon>Chromadorea</taxon>
        <taxon>Rhabditida</taxon>
        <taxon>Rhabditina</taxon>
        <taxon>Rhabditomorpha</taxon>
        <taxon>Strongyloidea</taxon>
        <taxon>Ancylostomatidae</taxon>
        <taxon>Bunostominae</taxon>
        <taxon>Necator</taxon>
    </lineage>
</organism>
<accession>A0ABR1D336</accession>
<dbReference type="Pfam" id="PF00595">
    <property type="entry name" value="PDZ"/>
    <property type="match status" value="1"/>
</dbReference>
<evidence type="ECO:0000313" key="5">
    <source>
        <dbReference type="Proteomes" id="UP001303046"/>
    </source>
</evidence>
<feature type="region of interest" description="Disordered" evidence="2">
    <location>
        <begin position="600"/>
        <end position="625"/>
    </location>
</feature>
<comment type="similarity">
    <text evidence="1">Belongs to the GIPC family.</text>
</comment>